<dbReference type="Proteomes" id="UP000826656">
    <property type="component" value="Unassembled WGS sequence"/>
</dbReference>
<comment type="caution">
    <text evidence="3">The sequence shown here is derived from an EMBL/GenBank/DDBJ whole genome shotgun (WGS) entry which is preliminary data.</text>
</comment>
<accession>A0ABQ7VGS2</accession>
<evidence type="ECO:0008006" key="5">
    <source>
        <dbReference type="Google" id="ProtNLM"/>
    </source>
</evidence>
<keyword evidence="1" id="KW-0175">Coiled coil</keyword>
<evidence type="ECO:0000256" key="1">
    <source>
        <dbReference type="SAM" id="Coils"/>
    </source>
</evidence>
<sequence>MPKRLHFRSPIFTLLSELLHSSPPNGAALTLLGISGDPTMDGGQRRMSIDNEKVQLPISPKALVVHDPSLNQGGQINSPVFAANRDPMQNGSAEAVICNSKKLEDAMQEIGLKIKHHEDNVKFLKAQKNRLDDSILDIRVVLGKTHSASETGSENKESSNGQNEEETIEQILSFDKSAASICVQLQKRTGTQITHIPFMKDMIGIVALLGKVDDDNLSRTLSDYLGLETMLGVVCKTRDGHKALETYDKEGLINKSSGLHGLGASIGKPLDDRYLVICLENLRPYAGTFIADDPQRRLDIKKPRYLNEETPPGFLGFAVNMINIDTANLYCVTSTGHGLRETLFYRLFSHLQVYKTRADMLQALPLIADGAISLDGGIIKSGGISSLGEREVKIKFPKSSGRPNVPENYYETENRMKELKWKRARFVDDLQREQTLLDHAKFNFEIKKQEFVKFLAQSSSYVSANFKACACFGMPVTDVLFEQSKDVDI</sequence>
<keyword evidence="4" id="KW-1185">Reference proteome</keyword>
<name>A0ABQ7VGS2_SOLTU</name>
<dbReference type="PANTHER" id="PTHR33566:SF6">
    <property type="entry name" value="PROTEIN DEFECTIVE IN MERISTEM SILENCING 3"/>
    <property type="match status" value="1"/>
</dbReference>
<feature type="coiled-coil region" evidence="1">
    <location>
        <begin position="100"/>
        <end position="134"/>
    </location>
</feature>
<evidence type="ECO:0000256" key="2">
    <source>
        <dbReference type="SAM" id="MobiDB-lite"/>
    </source>
</evidence>
<dbReference type="EMBL" id="JAIVGD010000013">
    <property type="protein sequence ID" value="KAH0762250.1"/>
    <property type="molecule type" value="Genomic_DNA"/>
</dbReference>
<evidence type="ECO:0000313" key="3">
    <source>
        <dbReference type="EMBL" id="KAH0762250.1"/>
    </source>
</evidence>
<feature type="compositionally biased region" description="Polar residues" evidence="2">
    <location>
        <begin position="146"/>
        <end position="162"/>
    </location>
</feature>
<gene>
    <name evidence="3" type="ORF">KY290_018323</name>
</gene>
<feature type="region of interest" description="Disordered" evidence="2">
    <location>
        <begin position="146"/>
        <end position="165"/>
    </location>
</feature>
<protein>
    <recommendedName>
        <fullName evidence="5">Protein DEFECTIVE IN MERISTEM SILENCING 3</fullName>
    </recommendedName>
</protein>
<proteinExistence type="predicted"/>
<evidence type="ECO:0000313" key="4">
    <source>
        <dbReference type="Proteomes" id="UP000826656"/>
    </source>
</evidence>
<reference evidence="3 4" key="1">
    <citation type="journal article" date="2021" name="bioRxiv">
        <title>Chromosome-scale and haplotype-resolved genome assembly of a tetraploid potato cultivar.</title>
        <authorList>
            <person name="Sun H."/>
            <person name="Jiao W.-B."/>
            <person name="Krause K."/>
            <person name="Campoy J.A."/>
            <person name="Goel M."/>
            <person name="Folz-Donahue K."/>
            <person name="Kukat C."/>
            <person name="Huettel B."/>
            <person name="Schneeberger K."/>
        </authorList>
    </citation>
    <scope>NUCLEOTIDE SEQUENCE [LARGE SCALE GENOMIC DNA]</scope>
    <source>
        <strain evidence="3">SolTubOtavaFocal</strain>
        <tissue evidence="3">Leaves</tissue>
    </source>
</reference>
<dbReference type="PANTHER" id="PTHR33566">
    <property type="entry name" value="EN/SPM-LIKE TRANSPOSON-RELATED"/>
    <property type="match status" value="1"/>
</dbReference>
<organism evidence="3 4">
    <name type="scientific">Solanum tuberosum</name>
    <name type="common">Potato</name>
    <dbReference type="NCBI Taxonomy" id="4113"/>
    <lineage>
        <taxon>Eukaryota</taxon>
        <taxon>Viridiplantae</taxon>
        <taxon>Streptophyta</taxon>
        <taxon>Embryophyta</taxon>
        <taxon>Tracheophyta</taxon>
        <taxon>Spermatophyta</taxon>
        <taxon>Magnoliopsida</taxon>
        <taxon>eudicotyledons</taxon>
        <taxon>Gunneridae</taxon>
        <taxon>Pentapetalae</taxon>
        <taxon>asterids</taxon>
        <taxon>lamiids</taxon>
        <taxon>Solanales</taxon>
        <taxon>Solanaceae</taxon>
        <taxon>Solanoideae</taxon>
        <taxon>Solaneae</taxon>
        <taxon>Solanum</taxon>
    </lineage>
</organism>